<evidence type="ECO:0000313" key="1">
    <source>
        <dbReference type="EMBL" id="GAY76637.1"/>
    </source>
</evidence>
<dbReference type="EMBL" id="BEXB01000016">
    <property type="protein sequence ID" value="GAY76637.1"/>
    <property type="molecule type" value="Genomic_DNA"/>
</dbReference>
<sequence>MHGSAVAFSCMPAQTSGKDSWINACNGNEVSCETQHRSNHFS</sequence>
<comment type="caution">
    <text evidence="1">The sequence shown here is derived from an EMBL/GenBank/DDBJ whole genome shotgun (WGS) entry which is preliminary data.</text>
</comment>
<gene>
    <name evidence="1" type="ORF">NBRC111894_2191</name>
</gene>
<dbReference type="AlphaFoldDB" id="A0A4Y1ZC41"/>
<name>A0A4Y1ZC41_9BACL</name>
<reference evidence="1 2" key="1">
    <citation type="submission" date="2017-11" db="EMBL/GenBank/DDBJ databases">
        <title>Draft Genome Sequence of Sporolactobacillus inulinus NBRC 111894 Isolated from Koso, a Japanese Sugar-Vegetable Fermented Beverage.</title>
        <authorList>
            <person name="Chiou T.Y."/>
            <person name="Oshima K."/>
            <person name="Suda W."/>
            <person name="Hattori M."/>
            <person name="Takahashi T."/>
        </authorList>
    </citation>
    <scope>NUCLEOTIDE SEQUENCE [LARGE SCALE GENOMIC DNA]</scope>
    <source>
        <strain evidence="1 2">NBRC111894</strain>
    </source>
</reference>
<organism evidence="1 2">
    <name type="scientific">Sporolactobacillus inulinus</name>
    <dbReference type="NCBI Taxonomy" id="2078"/>
    <lineage>
        <taxon>Bacteria</taxon>
        <taxon>Bacillati</taxon>
        <taxon>Bacillota</taxon>
        <taxon>Bacilli</taxon>
        <taxon>Bacillales</taxon>
        <taxon>Sporolactobacillaceae</taxon>
        <taxon>Sporolactobacillus</taxon>
    </lineage>
</organism>
<dbReference type="Proteomes" id="UP000319716">
    <property type="component" value="Unassembled WGS sequence"/>
</dbReference>
<protein>
    <submittedName>
        <fullName evidence="1">Uncharacterized protein</fullName>
    </submittedName>
</protein>
<accession>A0A4Y1ZC41</accession>
<evidence type="ECO:0000313" key="2">
    <source>
        <dbReference type="Proteomes" id="UP000319716"/>
    </source>
</evidence>
<proteinExistence type="predicted"/>